<dbReference type="PANTHER" id="PTHR34001">
    <property type="entry name" value="BLL7405 PROTEIN"/>
    <property type="match status" value="1"/>
</dbReference>
<dbReference type="AlphaFoldDB" id="A0A368NH93"/>
<accession>A0A368NH93</accession>
<evidence type="ECO:0000256" key="3">
    <source>
        <dbReference type="ARBA" id="ARBA00023136"/>
    </source>
</evidence>
<evidence type="ECO:0000256" key="6">
    <source>
        <dbReference type="SAM" id="SignalP"/>
    </source>
</evidence>
<dbReference type="GO" id="GO:0009279">
    <property type="term" value="C:cell outer membrane"/>
    <property type="evidence" value="ECO:0007669"/>
    <property type="project" value="UniProtKB-SubCell"/>
</dbReference>
<comment type="similarity">
    <text evidence="5">Belongs to the Omp25/RopB family.</text>
</comment>
<reference evidence="8 10" key="1">
    <citation type="submission" date="2018-08" db="EMBL/GenBank/DDBJ databases">
        <title>Genome sequencing of Agrobacterium vitis strain ICMP 10754.</title>
        <authorList>
            <person name="Visnovsky S.B."/>
            <person name="Pitman A.R."/>
        </authorList>
    </citation>
    <scope>NUCLEOTIDE SEQUENCE [LARGE SCALE GENOMIC DNA]</scope>
    <source>
        <strain evidence="8 10">ICMP 10754</strain>
    </source>
</reference>
<dbReference type="Gene3D" id="2.40.160.20">
    <property type="match status" value="1"/>
</dbReference>
<evidence type="ECO:0000313" key="8">
    <source>
        <dbReference type="EMBL" id="KAA3525965.1"/>
    </source>
</evidence>
<evidence type="ECO:0000256" key="2">
    <source>
        <dbReference type="ARBA" id="ARBA00022729"/>
    </source>
</evidence>
<organism evidence="9 11">
    <name type="scientific">Agrobacterium vitis</name>
    <name type="common">Rhizobium vitis</name>
    <dbReference type="NCBI Taxonomy" id="373"/>
    <lineage>
        <taxon>Bacteria</taxon>
        <taxon>Pseudomonadati</taxon>
        <taxon>Pseudomonadota</taxon>
        <taxon>Alphaproteobacteria</taxon>
        <taxon>Hyphomicrobiales</taxon>
        <taxon>Rhizobiaceae</taxon>
        <taxon>Rhizobium/Agrobacterium group</taxon>
        <taxon>Agrobacterium</taxon>
    </lineage>
</organism>
<dbReference type="InterPro" id="IPR051692">
    <property type="entry name" value="OMP-like"/>
</dbReference>
<dbReference type="RefSeq" id="WP_081088996.1">
    <property type="nucleotide sequence ID" value="NZ_CP055265.1"/>
</dbReference>
<proteinExistence type="inferred from homology"/>
<keyword evidence="4" id="KW-0998">Cell outer membrane</keyword>
<dbReference type="EMBL" id="WPHR01000007">
    <property type="protein sequence ID" value="MUZ73299.1"/>
    <property type="molecule type" value="Genomic_DNA"/>
</dbReference>
<dbReference type="PANTHER" id="PTHR34001:SF3">
    <property type="entry name" value="BLL7405 PROTEIN"/>
    <property type="match status" value="1"/>
</dbReference>
<evidence type="ECO:0000313" key="10">
    <source>
        <dbReference type="Proteomes" id="UP000436911"/>
    </source>
</evidence>
<dbReference type="InterPro" id="IPR011250">
    <property type="entry name" value="OMP/PagP_B-barrel"/>
</dbReference>
<evidence type="ECO:0000256" key="5">
    <source>
        <dbReference type="ARBA" id="ARBA00038306"/>
    </source>
</evidence>
<gene>
    <name evidence="8" type="ORF">DXT89_15570</name>
    <name evidence="9" type="ORF">GOZ90_11455</name>
</gene>
<evidence type="ECO:0000256" key="1">
    <source>
        <dbReference type="ARBA" id="ARBA00004442"/>
    </source>
</evidence>
<dbReference type="SUPFAM" id="SSF56925">
    <property type="entry name" value="OMPA-like"/>
    <property type="match status" value="1"/>
</dbReference>
<feature type="domain" description="Outer membrane protein beta-barrel" evidence="7">
    <location>
        <begin position="34"/>
        <end position="212"/>
    </location>
</feature>
<keyword evidence="3" id="KW-0472">Membrane</keyword>
<feature type="chain" id="PRO_5033785840" evidence="6">
    <location>
        <begin position="23"/>
        <end position="212"/>
    </location>
</feature>
<dbReference type="Proteomes" id="UP000477951">
    <property type="component" value="Unassembled WGS sequence"/>
</dbReference>
<comment type="subcellular location">
    <subcellularLocation>
        <location evidence="1">Cell outer membrane</location>
    </subcellularLocation>
</comment>
<evidence type="ECO:0000256" key="4">
    <source>
        <dbReference type="ARBA" id="ARBA00023237"/>
    </source>
</evidence>
<sequence length="212" mass="22403">MNRMTLLATAATLFVSAGIAMAADAVDQVPTAPAAVETPAAFSWAGGYIGVYGGYGWLDATLSQGGASLSDNFDGGRIGGFGGWNFDVGHNVILGVEADVNYDWNENNYSGVKVGMDVSGSARARAGYAIDRALLFVAGGWTADRAYIKSSSGDFDKTLNGWTIGAGVDYAITNRIFTRLEYRYNDYGTKNLGGIDFDTKQNVVNLGVGIKF</sequence>
<reference evidence="9 11" key="2">
    <citation type="submission" date="2019-12" db="EMBL/GenBank/DDBJ databases">
        <title>Whole-genome sequencing of Allorhizobium vitis.</title>
        <authorList>
            <person name="Gan H.M."/>
            <person name="Szegedi E."/>
            <person name="Burr T."/>
            <person name="Savka M.A."/>
        </authorList>
    </citation>
    <scope>NUCLEOTIDE SEQUENCE [LARGE SCALE GENOMIC DNA]</scope>
    <source>
        <strain evidence="9 11">CG516</strain>
    </source>
</reference>
<feature type="signal peptide" evidence="6">
    <location>
        <begin position="1"/>
        <end position="22"/>
    </location>
</feature>
<evidence type="ECO:0000313" key="9">
    <source>
        <dbReference type="EMBL" id="MUZ73299.1"/>
    </source>
</evidence>
<name>A0A368NH93_AGRVI</name>
<dbReference type="EMBL" id="QUSG01000008">
    <property type="protein sequence ID" value="KAA3525965.1"/>
    <property type="molecule type" value="Genomic_DNA"/>
</dbReference>
<dbReference type="InterPro" id="IPR027385">
    <property type="entry name" value="Beta-barrel_OMP"/>
</dbReference>
<dbReference type="Proteomes" id="UP000436911">
    <property type="component" value="Unassembled WGS sequence"/>
</dbReference>
<dbReference type="GeneID" id="60684843"/>
<comment type="caution">
    <text evidence="9">The sequence shown here is derived from an EMBL/GenBank/DDBJ whole genome shotgun (WGS) entry which is preliminary data.</text>
</comment>
<dbReference type="Pfam" id="PF13505">
    <property type="entry name" value="OMP_b-brl"/>
    <property type="match status" value="1"/>
</dbReference>
<protein>
    <submittedName>
        <fullName evidence="9">Outer membrane beta-barrel protein</fullName>
    </submittedName>
    <submittedName>
        <fullName evidence="8">Porin family protein</fullName>
    </submittedName>
</protein>
<dbReference type="OrthoDB" id="9815357at2"/>
<keyword evidence="2 6" id="KW-0732">Signal</keyword>
<evidence type="ECO:0000259" key="7">
    <source>
        <dbReference type="Pfam" id="PF13505"/>
    </source>
</evidence>
<evidence type="ECO:0000313" key="11">
    <source>
        <dbReference type="Proteomes" id="UP000477951"/>
    </source>
</evidence>